<organism evidence="5">
    <name type="scientific">marine sediment metagenome</name>
    <dbReference type="NCBI Taxonomy" id="412755"/>
    <lineage>
        <taxon>unclassified sequences</taxon>
        <taxon>metagenomes</taxon>
        <taxon>ecological metagenomes</taxon>
    </lineage>
</organism>
<proteinExistence type="predicted"/>
<evidence type="ECO:0000259" key="4">
    <source>
        <dbReference type="PROSITE" id="PS50987"/>
    </source>
</evidence>
<dbReference type="GO" id="GO:0003677">
    <property type="term" value="F:DNA binding"/>
    <property type="evidence" value="ECO:0007669"/>
    <property type="project" value="UniProtKB-KW"/>
</dbReference>
<dbReference type="InterPro" id="IPR001845">
    <property type="entry name" value="HTH_ArsR_DNA-bd_dom"/>
</dbReference>
<evidence type="ECO:0000313" key="5">
    <source>
        <dbReference type="EMBL" id="GAF92007.1"/>
    </source>
</evidence>
<gene>
    <name evidence="5" type="ORF">S01H1_22806</name>
</gene>
<dbReference type="InterPro" id="IPR036390">
    <property type="entry name" value="WH_DNA-bd_sf"/>
</dbReference>
<feature type="domain" description="HTH arsR-type" evidence="4">
    <location>
        <begin position="1"/>
        <end position="94"/>
    </location>
</feature>
<dbReference type="PANTHER" id="PTHR43132:SF6">
    <property type="entry name" value="HTH-TYPE TRANSCRIPTIONAL REPRESSOR CZRA"/>
    <property type="match status" value="1"/>
</dbReference>
<protein>
    <recommendedName>
        <fullName evidence="4">HTH arsR-type domain-containing protein</fullName>
    </recommendedName>
</protein>
<dbReference type="EMBL" id="BARS01012963">
    <property type="protein sequence ID" value="GAF92007.1"/>
    <property type="molecule type" value="Genomic_DNA"/>
</dbReference>
<dbReference type="NCBIfam" id="NF033788">
    <property type="entry name" value="HTH_metalloreg"/>
    <property type="match status" value="1"/>
</dbReference>
<evidence type="ECO:0000256" key="1">
    <source>
        <dbReference type="ARBA" id="ARBA00023015"/>
    </source>
</evidence>
<dbReference type="PROSITE" id="PS50987">
    <property type="entry name" value="HTH_ARSR_2"/>
    <property type="match status" value="1"/>
</dbReference>
<evidence type="ECO:0000256" key="3">
    <source>
        <dbReference type="ARBA" id="ARBA00023163"/>
    </source>
</evidence>
<dbReference type="InterPro" id="IPR036388">
    <property type="entry name" value="WH-like_DNA-bd_sf"/>
</dbReference>
<dbReference type="GO" id="GO:0003700">
    <property type="term" value="F:DNA-binding transcription factor activity"/>
    <property type="evidence" value="ECO:0007669"/>
    <property type="project" value="InterPro"/>
</dbReference>
<dbReference type="SUPFAM" id="SSF46785">
    <property type="entry name" value="Winged helix' DNA-binding domain"/>
    <property type="match status" value="1"/>
</dbReference>
<comment type="caution">
    <text evidence="5">The sequence shown here is derived from an EMBL/GenBank/DDBJ whole genome shotgun (WGS) entry which is preliminary data.</text>
</comment>
<dbReference type="Gene3D" id="1.10.10.10">
    <property type="entry name" value="Winged helix-like DNA-binding domain superfamily/Winged helix DNA-binding domain"/>
    <property type="match status" value="1"/>
</dbReference>
<dbReference type="AlphaFoldDB" id="X0TV34"/>
<keyword evidence="3" id="KW-0804">Transcription</keyword>
<evidence type="ECO:0000256" key="2">
    <source>
        <dbReference type="ARBA" id="ARBA00023125"/>
    </source>
</evidence>
<dbReference type="InterPro" id="IPR011991">
    <property type="entry name" value="ArsR-like_HTH"/>
</dbReference>
<dbReference type="SMART" id="SM00418">
    <property type="entry name" value="HTH_ARSR"/>
    <property type="match status" value="1"/>
</dbReference>
<reference evidence="5" key="1">
    <citation type="journal article" date="2014" name="Front. Microbiol.">
        <title>High frequency of phylogenetically diverse reductive dehalogenase-homologous genes in deep subseafloor sedimentary metagenomes.</title>
        <authorList>
            <person name="Kawai M."/>
            <person name="Futagami T."/>
            <person name="Toyoda A."/>
            <person name="Takaki Y."/>
            <person name="Nishi S."/>
            <person name="Hori S."/>
            <person name="Arai W."/>
            <person name="Tsubouchi T."/>
            <person name="Morono Y."/>
            <person name="Uchiyama I."/>
            <person name="Ito T."/>
            <person name="Fujiyama A."/>
            <person name="Inagaki F."/>
            <person name="Takami H."/>
        </authorList>
    </citation>
    <scope>NUCLEOTIDE SEQUENCE</scope>
    <source>
        <strain evidence="5">Expedition CK06-06</strain>
    </source>
</reference>
<accession>X0TV34</accession>
<dbReference type="PANTHER" id="PTHR43132">
    <property type="entry name" value="ARSENICAL RESISTANCE OPERON REPRESSOR ARSR-RELATED"/>
    <property type="match status" value="1"/>
</dbReference>
<dbReference type="PRINTS" id="PR00778">
    <property type="entry name" value="HTHARSR"/>
</dbReference>
<keyword evidence="2" id="KW-0238">DNA-binding</keyword>
<dbReference type="InterPro" id="IPR051011">
    <property type="entry name" value="Metal_resp_trans_reg"/>
</dbReference>
<sequence length="94" mass="10575">MKQKSVDTVEFAKAIADETRQKIMTICCCELLSVNDIVEKTNVAQPTVSHHLKILKTAGLVRSERRGKQVLYTLNQERMAEGCCQVAENFAPEH</sequence>
<dbReference type="Pfam" id="PF01022">
    <property type="entry name" value="HTH_5"/>
    <property type="match status" value="1"/>
</dbReference>
<dbReference type="CDD" id="cd00090">
    <property type="entry name" value="HTH_ARSR"/>
    <property type="match status" value="1"/>
</dbReference>
<name>X0TV34_9ZZZZ</name>
<keyword evidence="1" id="KW-0805">Transcription regulation</keyword>
<feature type="non-terminal residue" evidence="5">
    <location>
        <position position="94"/>
    </location>
</feature>